<dbReference type="Proteomes" id="UP001597557">
    <property type="component" value="Unassembled WGS sequence"/>
</dbReference>
<dbReference type="Pfam" id="PF18911">
    <property type="entry name" value="PKD_4"/>
    <property type="match status" value="3"/>
</dbReference>
<sequence>MKNLPKLPISLLVLLLSLLMGVGNKGYARMVSSKTGKAVHNSYLTVLNGPGLITDQPVAEFDAAIDNSISCISKTVNFTDQSTPKGAITKWEWDFGDGQTSGLSNPTHTYNGYGNYAVILTVTSLSGDKSTVQHQVNVSPKLLAKFGMQTQSCPGQEVTLTDSSSIQNGTIVQWKWGFGDGSSEVSYPDNRPVKHIYTTAGKYTVSLQVVSSTSCVSDAATKSIIVQPAATPAFTLPDVCQDDQYAQFMDATTYTNGNGGYSYLWNFDDQYALAADQTSSLQNPKHHYSGTGTYNVSLTLTSPSGCSATTTHLFTVNGDNPTPGFTISKPLCASDSVTLTNTSSVSFGNITKVEIFWDANGAPNTSSVYYRSANQIPANNQFKHLYNLPAGVISKPYHIVLFASSGETSTCRVPQADNIEVFANPHISLTPLNSVCIESGAKQIVENKNGYTGTGEFSGPGVSLTGQFDPQVAGIGKHTIHYIFTASSGCTYVDSMSVSVYKSPTINLVSNALALEGSPISLNPKVSGDSLTYNWSPSTGVSNPDILNPLFSPKVNTTYTLTVTTKGGCSGIAQVAISVLKTPVIPSAFTPNGDGINDTWEIKYIDSYPNATVDVYDRNGARVFTSVGYAVPWDGKMWGKQLPFGVYYYVINPKSGRGAMAGSVTIIK</sequence>
<dbReference type="NCBIfam" id="TIGR04131">
    <property type="entry name" value="Bac_Flav_CTERM"/>
    <property type="match status" value="1"/>
</dbReference>
<dbReference type="InterPro" id="IPR013783">
    <property type="entry name" value="Ig-like_fold"/>
</dbReference>
<comment type="caution">
    <text evidence="2">The sequence shown here is derived from an EMBL/GenBank/DDBJ whole genome shotgun (WGS) entry which is preliminary data.</text>
</comment>
<dbReference type="EMBL" id="JBHUPD010000002">
    <property type="protein sequence ID" value="MFD2873160.1"/>
    <property type="molecule type" value="Genomic_DNA"/>
</dbReference>
<organism evidence="2 3">
    <name type="scientific">Mucilaginibacter ximonensis</name>
    <dbReference type="NCBI Taxonomy" id="538021"/>
    <lineage>
        <taxon>Bacteria</taxon>
        <taxon>Pseudomonadati</taxon>
        <taxon>Bacteroidota</taxon>
        <taxon>Sphingobacteriia</taxon>
        <taxon>Sphingobacteriales</taxon>
        <taxon>Sphingobacteriaceae</taxon>
        <taxon>Mucilaginibacter</taxon>
    </lineage>
</organism>
<dbReference type="SMART" id="SM00089">
    <property type="entry name" value="PKD"/>
    <property type="match status" value="4"/>
</dbReference>
<dbReference type="InterPro" id="IPR000601">
    <property type="entry name" value="PKD_dom"/>
</dbReference>
<proteinExistence type="predicted"/>
<dbReference type="Gene3D" id="2.60.40.10">
    <property type="entry name" value="Immunoglobulins"/>
    <property type="match status" value="3"/>
</dbReference>
<dbReference type="SUPFAM" id="SSF49299">
    <property type="entry name" value="PKD domain"/>
    <property type="match status" value="3"/>
</dbReference>
<dbReference type="InterPro" id="IPR026341">
    <property type="entry name" value="T9SS_type_B"/>
</dbReference>
<name>A0ABW5YD05_9SPHI</name>
<dbReference type="Pfam" id="PF13585">
    <property type="entry name" value="CHU_C"/>
    <property type="match status" value="1"/>
</dbReference>
<dbReference type="CDD" id="cd00146">
    <property type="entry name" value="PKD"/>
    <property type="match status" value="3"/>
</dbReference>
<evidence type="ECO:0000313" key="3">
    <source>
        <dbReference type="Proteomes" id="UP001597557"/>
    </source>
</evidence>
<gene>
    <name evidence="2" type="ORF">ACFS5N_11810</name>
</gene>
<reference evidence="3" key="1">
    <citation type="journal article" date="2019" name="Int. J. Syst. Evol. Microbiol.">
        <title>The Global Catalogue of Microorganisms (GCM) 10K type strain sequencing project: providing services to taxonomists for standard genome sequencing and annotation.</title>
        <authorList>
            <consortium name="The Broad Institute Genomics Platform"/>
            <consortium name="The Broad Institute Genome Sequencing Center for Infectious Disease"/>
            <person name="Wu L."/>
            <person name="Ma J."/>
        </authorList>
    </citation>
    <scope>NUCLEOTIDE SEQUENCE [LARGE SCALE GENOMIC DNA]</scope>
    <source>
        <strain evidence="3">KCTC 22437</strain>
    </source>
</reference>
<dbReference type="PROSITE" id="PS50093">
    <property type="entry name" value="PKD"/>
    <property type="match status" value="3"/>
</dbReference>
<dbReference type="InterPro" id="IPR035986">
    <property type="entry name" value="PKD_dom_sf"/>
</dbReference>
<feature type="domain" description="PKD" evidence="1">
    <location>
        <begin position="75"/>
        <end position="138"/>
    </location>
</feature>
<keyword evidence="3" id="KW-1185">Reference proteome</keyword>
<feature type="domain" description="PKD" evidence="1">
    <location>
        <begin position="256"/>
        <end position="316"/>
    </location>
</feature>
<accession>A0ABW5YD05</accession>
<feature type="domain" description="PKD" evidence="1">
    <location>
        <begin position="164"/>
        <end position="231"/>
    </location>
</feature>
<dbReference type="RefSeq" id="WP_377185613.1">
    <property type="nucleotide sequence ID" value="NZ_JBHUPD010000002.1"/>
</dbReference>
<evidence type="ECO:0000313" key="2">
    <source>
        <dbReference type="EMBL" id="MFD2873160.1"/>
    </source>
</evidence>
<dbReference type="InterPro" id="IPR022409">
    <property type="entry name" value="PKD/Chitinase_dom"/>
</dbReference>
<protein>
    <submittedName>
        <fullName evidence="2">PKD domain-containing protein</fullName>
    </submittedName>
</protein>
<evidence type="ECO:0000259" key="1">
    <source>
        <dbReference type="PROSITE" id="PS50093"/>
    </source>
</evidence>